<dbReference type="Pfam" id="PF00126">
    <property type="entry name" value="HTH_1"/>
    <property type="match status" value="1"/>
</dbReference>
<evidence type="ECO:0000313" key="7">
    <source>
        <dbReference type="Proteomes" id="UP000186895"/>
    </source>
</evidence>
<keyword evidence="3 6" id="KW-0238">DNA-binding</keyword>
<keyword evidence="2" id="KW-0805">Transcription regulation</keyword>
<dbReference type="FunFam" id="1.10.10.10:FF:000001">
    <property type="entry name" value="LysR family transcriptional regulator"/>
    <property type="match status" value="1"/>
</dbReference>
<dbReference type="InterPro" id="IPR036388">
    <property type="entry name" value="WH-like_DNA-bd_sf"/>
</dbReference>
<dbReference type="SUPFAM" id="SSF53850">
    <property type="entry name" value="Periplasmic binding protein-like II"/>
    <property type="match status" value="1"/>
</dbReference>
<dbReference type="RefSeq" id="WP_083702881.1">
    <property type="nucleotide sequence ID" value="NZ_FTMN01000001.1"/>
</dbReference>
<proteinExistence type="inferred from homology"/>
<reference evidence="6 7" key="1">
    <citation type="submission" date="2017-01" db="EMBL/GenBank/DDBJ databases">
        <authorList>
            <person name="Mah S.A."/>
            <person name="Swanson W.J."/>
            <person name="Moy G.W."/>
            <person name="Vacquier V.D."/>
        </authorList>
    </citation>
    <scope>NUCLEOTIDE SEQUENCE [LARGE SCALE GENOMIC DNA]</scope>
    <source>
        <strain evidence="6 7">DSM 7027</strain>
    </source>
</reference>
<name>A0A1N6N978_9GAMM</name>
<sequence length="301" mass="34197">MRSLQDLRIFIETARQGSLSGAARQMDLSPAAASAAIKRLEAEIGVPLFIRSTRHLRMTHQGETFLGHCQQALQLLEDGCQAVQTGQTVIQDVLQLSMPSDVGRNLLLDWLDEFLDKHPRIDLRIQLSDRLANVYRQPVDIALRYGEPPDSSLIAVPLLPDNRRVLCASPEYVQAFGVPLNPYELEQHNCLCFMLGEDVHGRWHFWQSGQEISVKVRGNRVADDGEAVKRWALAGKGIAYKSRLDVIEELRDGRLVPLCEDWETERTPFNLICADRRQFSPAVQALREFLFSRLDQYLHEA</sequence>
<dbReference type="PRINTS" id="PR00039">
    <property type="entry name" value="HTHLYSR"/>
</dbReference>
<organism evidence="6 7">
    <name type="scientific">Marinobacterium stanieri</name>
    <dbReference type="NCBI Taxonomy" id="49186"/>
    <lineage>
        <taxon>Bacteria</taxon>
        <taxon>Pseudomonadati</taxon>
        <taxon>Pseudomonadota</taxon>
        <taxon>Gammaproteobacteria</taxon>
        <taxon>Oceanospirillales</taxon>
        <taxon>Oceanospirillaceae</taxon>
        <taxon>Marinobacterium</taxon>
    </lineage>
</organism>
<dbReference type="GO" id="GO:0043565">
    <property type="term" value="F:sequence-specific DNA binding"/>
    <property type="evidence" value="ECO:0007669"/>
    <property type="project" value="TreeGrafter"/>
</dbReference>
<dbReference type="Gene3D" id="1.10.10.10">
    <property type="entry name" value="Winged helix-like DNA-binding domain superfamily/Winged helix DNA-binding domain"/>
    <property type="match status" value="1"/>
</dbReference>
<dbReference type="PANTHER" id="PTHR30537:SF21">
    <property type="entry name" value="HTH-TYPE TRANSCRIPTIONAL REGULATOR SINR-RELATED"/>
    <property type="match status" value="1"/>
</dbReference>
<dbReference type="InterPro" id="IPR036390">
    <property type="entry name" value="WH_DNA-bd_sf"/>
</dbReference>
<evidence type="ECO:0000313" key="6">
    <source>
        <dbReference type="EMBL" id="SIP88567.1"/>
    </source>
</evidence>
<keyword evidence="4" id="KW-0804">Transcription</keyword>
<evidence type="ECO:0000259" key="5">
    <source>
        <dbReference type="PROSITE" id="PS50931"/>
    </source>
</evidence>
<dbReference type="PANTHER" id="PTHR30537">
    <property type="entry name" value="HTH-TYPE TRANSCRIPTIONAL REGULATOR"/>
    <property type="match status" value="1"/>
</dbReference>
<feature type="domain" description="HTH lysR-type" evidence="5">
    <location>
        <begin position="1"/>
        <end position="59"/>
    </location>
</feature>
<dbReference type="SUPFAM" id="SSF46785">
    <property type="entry name" value="Winged helix' DNA-binding domain"/>
    <property type="match status" value="1"/>
</dbReference>
<protein>
    <submittedName>
        <fullName evidence="6">DNA-binding transcriptional regulator, LysR family</fullName>
    </submittedName>
</protein>
<dbReference type="eggNOG" id="COG0583">
    <property type="taxonomic scope" value="Bacteria"/>
</dbReference>
<dbReference type="InterPro" id="IPR058163">
    <property type="entry name" value="LysR-type_TF_proteobact-type"/>
</dbReference>
<dbReference type="Gene3D" id="3.40.190.290">
    <property type="match status" value="1"/>
</dbReference>
<dbReference type="FunFam" id="3.40.190.290:FF:000001">
    <property type="entry name" value="Transcriptional regulator, LysR family"/>
    <property type="match status" value="1"/>
</dbReference>
<evidence type="ECO:0000256" key="1">
    <source>
        <dbReference type="ARBA" id="ARBA00009437"/>
    </source>
</evidence>
<dbReference type="CDD" id="cd08422">
    <property type="entry name" value="PBP2_CrgA_like"/>
    <property type="match status" value="1"/>
</dbReference>
<dbReference type="GO" id="GO:0006351">
    <property type="term" value="P:DNA-templated transcription"/>
    <property type="evidence" value="ECO:0007669"/>
    <property type="project" value="TreeGrafter"/>
</dbReference>
<accession>A0A1N6N978</accession>
<evidence type="ECO:0000256" key="4">
    <source>
        <dbReference type="ARBA" id="ARBA00023163"/>
    </source>
</evidence>
<dbReference type="Proteomes" id="UP000186895">
    <property type="component" value="Unassembled WGS sequence"/>
</dbReference>
<evidence type="ECO:0000256" key="2">
    <source>
        <dbReference type="ARBA" id="ARBA00023015"/>
    </source>
</evidence>
<keyword evidence="7" id="KW-1185">Reference proteome</keyword>
<dbReference type="EMBL" id="FTMN01000001">
    <property type="protein sequence ID" value="SIP88567.1"/>
    <property type="molecule type" value="Genomic_DNA"/>
</dbReference>
<dbReference type="PROSITE" id="PS50931">
    <property type="entry name" value="HTH_LYSR"/>
    <property type="match status" value="1"/>
</dbReference>
<dbReference type="STRING" id="49186.SAMN05421647_101142"/>
<dbReference type="InterPro" id="IPR000847">
    <property type="entry name" value="LysR_HTH_N"/>
</dbReference>
<dbReference type="Pfam" id="PF03466">
    <property type="entry name" value="LysR_substrate"/>
    <property type="match status" value="1"/>
</dbReference>
<evidence type="ECO:0000256" key="3">
    <source>
        <dbReference type="ARBA" id="ARBA00023125"/>
    </source>
</evidence>
<dbReference type="AlphaFoldDB" id="A0A1N6N978"/>
<comment type="similarity">
    <text evidence="1">Belongs to the LysR transcriptional regulatory family.</text>
</comment>
<dbReference type="InterPro" id="IPR005119">
    <property type="entry name" value="LysR_subst-bd"/>
</dbReference>
<gene>
    <name evidence="6" type="ORF">SAMN05421647_101142</name>
</gene>
<dbReference type="GO" id="GO:0003700">
    <property type="term" value="F:DNA-binding transcription factor activity"/>
    <property type="evidence" value="ECO:0007669"/>
    <property type="project" value="InterPro"/>
</dbReference>